<dbReference type="OrthoDB" id="164847at2"/>
<evidence type="ECO:0000313" key="2">
    <source>
        <dbReference type="Proteomes" id="UP000070366"/>
    </source>
</evidence>
<dbReference type="InterPro" id="IPR021377">
    <property type="entry name" value="DUF3006"/>
</dbReference>
<organism evidence="1 2">
    <name type="scientific">Christensenella minuta</name>
    <dbReference type="NCBI Taxonomy" id="626937"/>
    <lineage>
        <taxon>Bacteria</taxon>
        <taxon>Bacillati</taxon>
        <taxon>Bacillota</taxon>
        <taxon>Clostridia</taxon>
        <taxon>Christensenellales</taxon>
        <taxon>Christensenellaceae</taxon>
        <taxon>Christensenella</taxon>
    </lineage>
</organism>
<keyword evidence="2" id="KW-1185">Reference proteome</keyword>
<evidence type="ECO:0008006" key="3">
    <source>
        <dbReference type="Google" id="ProtNLM"/>
    </source>
</evidence>
<reference evidence="1 2" key="1">
    <citation type="submission" date="2016-02" db="EMBL/GenBank/DDBJ databases">
        <authorList>
            <person name="Wen L."/>
            <person name="He K."/>
            <person name="Yang H."/>
        </authorList>
    </citation>
    <scope>NUCLEOTIDE SEQUENCE [LARGE SCALE GENOMIC DNA]</scope>
    <source>
        <strain evidence="1 2">DSM 22607</strain>
    </source>
</reference>
<accession>A0A136Q4T8</accession>
<dbReference type="KEGG" id="cmiu:B1H56_12170"/>
<name>A0A136Q4T8_9FIRM</name>
<dbReference type="RefSeq" id="WP_066520923.1">
    <property type="nucleotide sequence ID" value="NZ_CABMOF010000004.1"/>
</dbReference>
<protein>
    <recommendedName>
        <fullName evidence="3">DUF3006 domain-containing protein</fullName>
    </recommendedName>
</protein>
<dbReference type="Proteomes" id="UP000070366">
    <property type="component" value="Unassembled WGS sequence"/>
</dbReference>
<dbReference type="Gene3D" id="6.20.120.50">
    <property type="match status" value="1"/>
</dbReference>
<dbReference type="STRING" id="626937.HMPREF3293_01394"/>
<comment type="caution">
    <text evidence="1">The sequence shown here is derived from an EMBL/GenBank/DDBJ whole genome shotgun (WGS) entry which is preliminary data.</text>
</comment>
<dbReference type="Pfam" id="PF11213">
    <property type="entry name" value="DUF3006"/>
    <property type="match status" value="1"/>
</dbReference>
<evidence type="ECO:0000313" key="1">
    <source>
        <dbReference type="EMBL" id="KXK65672.1"/>
    </source>
</evidence>
<sequence length="71" mass="7871">MRYVIDRFEGDRAVVELEDGSMVSLPGAALPAGAREGDVVCVSVDPAETARRRALLKGRMERLLKRKKTEK</sequence>
<proteinExistence type="predicted"/>
<dbReference type="EMBL" id="LSZW01000057">
    <property type="protein sequence ID" value="KXK65672.1"/>
    <property type="molecule type" value="Genomic_DNA"/>
</dbReference>
<dbReference type="AlphaFoldDB" id="A0A136Q4T8"/>
<gene>
    <name evidence="1" type="ORF">HMPREF3293_01394</name>
</gene>